<dbReference type="InterPro" id="IPR036852">
    <property type="entry name" value="Peptidase_S8/S53_dom_sf"/>
</dbReference>
<keyword evidence="2" id="KW-0378">Hydrolase</keyword>
<name>A0A4U3M1V9_9ACTN</name>
<proteinExistence type="predicted"/>
<dbReference type="GO" id="GO:0005509">
    <property type="term" value="F:calcium ion binding"/>
    <property type="evidence" value="ECO:0007669"/>
    <property type="project" value="InterPro"/>
</dbReference>
<protein>
    <recommendedName>
        <fullName evidence="5">Peptidase S53 domain-containing protein</fullName>
    </recommendedName>
</protein>
<dbReference type="GO" id="GO:0005975">
    <property type="term" value="P:carbohydrate metabolic process"/>
    <property type="evidence" value="ECO:0007669"/>
    <property type="project" value="UniProtKB-ARBA"/>
</dbReference>
<dbReference type="InterPro" id="IPR050819">
    <property type="entry name" value="Tripeptidyl-peptidase_I"/>
</dbReference>
<dbReference type="Pfam" id="PF05345">
    <property type="entry name" value="He_PIG"/>
    <property type="match status" value="1"/>
</dbReference>
<dbReference type="CDD" id="cd04056">
    <property type="entry name" value="Peptidases_S53"/>
    <property type="match status" value="1"/>
</dbReference>
<dbReference type="GO" id="GO:0008240">
    <property type="term" value="F:tripeptidyl-peptidase activity"/>
    <property type="evidence" value="ECO:0007669"/>
    <property type="project" value="TreeGrafter"/>
</dbReference>
<gene>
    <name evidence="6" type="ORF">FDA38_08020</name>
</gene>
<dbReference type="GO" id="GO:0006508">
    <property type="term" value="P:proteolysis"/>
    <property type="evidence" value="ECO:0007669"/>
    <property type="project" value="UniProtKB-KW"/>
</dbReference>
<keyword evidence="7" id="KW-1185">Reference proteome</keyword>
<accession>A0A4U3M1V9</accession>
<feature type="chain" id="PRO_5020836944" description="Peptidase S53 domain-containing protein" evidence="4">
    <location>
        <begin position="49"/>
        <end position="653"/>
    </location>
</feature>
<feature type="domain" description="Peptidase S53" evidence="5">
    <location>
        <begin position="93"/>
        <end position="430"/>
    </location>
</feature>
<comment type="caution">
    <text evidence="6">The sequence shown here is derived from an EMBL/GenBank/DDBJ whole genome shotgun (WGS) entry which is preliminary data.</text>
</comment>
<dbReference type="GO" id="GO:0004252">
    <property type="term" value="F:serine-type endopeptidase activity"/>
    <property type="evidence" value="ECO:0007669"/>
    <property type="project" value="InterPro"/>
</dbReference>
<reference evidence="6 7" key="1">
    <citation type="submission" date="2019-04" db="EMBL/GenBank/DDBJ databases">
        <title>Kribbella sp. NEAU-THZ 27 nov., a novel actinomycete isolated from soil.</title>
        <authorList>
            <person name="Duan L."/>
        </authorList>
    </citation>
    <scope>NUCLEOTIDE SEQUENCE [LARGE SCALE GENOMIC DNA]</scope>
    <source>
        <strain evidence="7">NEAU-THZ27</strain>
    </source>
</reference>
<feature type="signal peptide" evidence="4">
    <location>
        <begin position="1"/>
        <end position="48"/>
    </location>
</feature>
<evidence type="ECO:0000259" key="5">
    <source>
        <dbReference type="PROSITE" id="PS51695"/>
    </source>
</evidence>
<dbReference type="GO" id="GO:0016020">
    <property type="term" value="C:membrane"/>
    <property type="evidence" value="ECO:0007669"/>
    <property type="project" value="InterPro"/>
</dbReference>
<evidence type="ECO:0000256" key="1">
    <source>
        <dbReference type="ARBA" id="ARBA00022670"/>
    </source>
</evidence>
<dbReference type="PANTHER" id="PTHR14218:SF15">
    <property type="entry name" value="TRIPEPTIDYL-PEPTIDASE 1"/>
    <property type="match status" value="1"/>
</dbReference>
<dbReference type="OrthoDB" id="151889at2"/>
<dbReference type="SUPFAM" id="SSF49313">
    <property type="entry name" value="Cadherin-like"/>
    <property type="match status" value="1"/>
</dbReference>
<dbReference type="Gene3D" id="2.60.40.10">
    <property type="entry name" value="Immunoglobulins"/>
    <property type="match status" value="1"/>
</dbReference>
<dbReference type="Gene3D" id="3.40.50.200">
    <property type="entry name" value="Peptidase S8/S53 domain"/>
    <property type="match status" value="1"/>
</dbReference>
<dbReference type="EMBL" id="SZPZ01000001">
    <property type="protein sequence ID" value="TKK82698.1"/>
    <property type="molecule type" value="Genomic_DNA"/>
</dbReference>
<evidence type="ECO:0000256" key="2">
    <source>
        <dbReference type="ARBA" id="ARBA00022801"/>
    </source>
</evidence>
<dbReference type="Proteomes" id="UP000305836">
    <property type="component" value="Unassembled WGS sequence"/>
</dbReference>
<evidence type="ECO:0000313" key="7">
    <source>
        <dbReference type="Proteomes" id="UP000305836"/>
    </source>
</evidence>
<dbReference type="InterPro" id="IPR013783">
    <property type="entry name" value="Ig-like_fold"/>
</dbReference>
<organism evidence="6 7">
    <name type="scientific">Kribbella jiaozuonensis</name>
    <dbReference type="NCBI Taxonomy" id="2575441"/>
    <lineage>
        <taxon>Bacteria</taxon>
        <taxon>Bacillati</taxon>
        <taxon>Actinomycetota</taxon>
        <taxon>Actinomycetes</taxon>
        <taxon>Propionibacteriales</taxon>
        <taxon>Kribbellaceae</taxon>
        <taxon>Kribbella</taxon>
    </lineage>
</organism>
<keyword evidence="4" id="KW-0732">Signal</keyword>
<dbReference type="Gene3D" id="2.60.120.260">
    <property type="entry name" value="Galactose-binding domain-like"/>
    <property type="match status" value="1"/>
</dbReference>
<evidence type="ECO:0000256" key="3">
    <source>
        <dbReference type="ARBA" id="ARBA00022825"/>
    </source>
</evidence>
<keyword evidence="3" id="KW-0720">Serine protease</keyword>
<sequence>MTPARAGSRPLSSRRDADPLRSRTVISLRRLAVPLALVLVAGSTTAAAADTQESPKVVASCDQNVKPGEYTCFAQRRADLGFRAKALTDTPAGYGPADLQSAYKLPSATAGQGQRVYIVDAYDDPTAEADLAVYRKQFGLPACTTANGCFQKLNQDGLPSPLPAPSRSWSGEISLDLDMVSAICPNCGITLIESDSPSDDLLKAVKTANDLGAKFVSLSWGGPESSDLAELDKLYFNPRGVVYAASTGDYDYDAGVSYPASSAATTAIGGTTLTKDDSTRGWTETVWNNGPGQGTGSGCSSLIAKPSWQSVIPATTCSKRAIADVSAIADPATGVAVYQTTGGSGWAVYGGTSAAAPVIAATYALAGDPAPDSRPAGYPYGATGNLNDVVEGNNGSCTPAALCTAQPGWDGPTGLGTPIGTHALTSPTKANRITVSAPTQQFNAAGDVVVLRARATDSGRGLVRFSATGLPAGLRIDALSGIIYGRPTTPGTYSATVTATDSTKARGNTVISWVVSTRKNAVVNGDFESGNGGWTETTDVIRADGQYSHNGLGYAWLGGTGTTHTDSLSQRVRVPSFGHPTLRFALRVAGGDDVLQLTVDGHAVKTFSRSTPSYATQSVDLTPYRGRTVTLDWTSTENEGAPTTFLLDDVSVN</sequence>
<dbReference type="PANTHER" id="PTHR14218">
    <property type="entry name" value="PROTEASE S8 TRIPEPTIDYL PEPTIDASE I CLN2"/>
    <property type="match status" value="1"/>
</dbReference>
<dbReference type="InterPro" id="IPR023828">
    <property type="entry name" value="Peptidase_S8_Ser-AS"/>
</dbReference>
<dbReference type="AlphaFoldDB" id="A0A4U3M1V9"/>
<dbReference type="InterPro" id="IPR015919">
    <property type="entry name" value="Cadherin-like_sf"/>
</dbReference>
<evidence type="ECO:0000256" key="4">
    <source>
        <dbReference type="SAM" id="SignalP"/>
    </source>
</evidence>
<dbReference type="PROSITE" id="PS51695">
    <property type="entry name" value="SEDOLISIN"/>
    <property type="match status" value="1"/>
</dbReference>
<dbReference type="InterPro" id="IPR030400">
    <property type="entry name" value="Sedolisin_dom"/>
</dbReference>
<keyword evidence="1" id="KW-0645">Protease</keyword>
<dbReference type="SUPFAM" id="SSF52743">
    <property type="entry name" value="Subtilisin-like"/>
    <property type="match status" value="1"/>
</dbReference>
<dbReference type="PROSITE" id="PS00138">
    <property type="entry name" value="SUBTILASE_SER"/>
    <property type="match status" value="1"/>
</dbReference>
<evidence type="ECO:0000313" key="6">
    <source>
        <dbReference type="EMBL" id="TKK82698.1"/>
    </source>
</evidence>